<dbReference type="Pfam" id="PF13090">
    <property type="entry name" value="PP_kinase_C"/>
    <property type="match status" value="1"/>
</dbReference>
<dbReference type="NCBIfam" id="NF003918">
    <property type="entry name" value="PRK05443.1-2"/>
    <property type="match status" value="1"/>
</dbReference>
<dbReference type="InterPro" id="IPR036830">
    <property type="entry name" value="PP_kinase_middle_dom_sf"/>
</dbReference>
<organism evidence="11">
    <name type="scientific">hydrothermal vent metagenome</name>
    <dbReference type="NCBI Taxonomy" id="652676"/>
    <lineage>
        <taxon>unclassified sequences</taxon>
        <taxon>metagenomes</taxon>
        <taxon>ecological metagenomes</taxon>
    </lineage>
</organism>
<accession>A0A1W1CC22</accession>
<dbReference type="Pfam" id="PF17941">
    <property type="entry name" value="PP_kinase_C_1"/>
    <property type="match status" value="1"/>
</dbReference>
<sequence length="695" mass="79130">MALDLNSSQLYFNRELSWLQFNSRVLAQALDEKLPPLERLKFLAIYGTNLDEFYMIRVAGLKALFKARIQESGADKLTPTEQLDAIRDYLHKEQEVLENCYTSIISELHTHGVHVKNFDALHKDEKIQIEEIFFNEIFPVIIPIAVDTTHPFPHLNNLSFGLAMTLEDDSKNIKHGLIRIPRILPRFIQLEQTFVPVESVVQHFSSELFPGFTQLASASFRVTRNADIEIEEEEADDFLEILQEGLRSRNKGSLIRLELMEGADKGLLNFLLSHLNLDEDDIYSYKSVPLNLGTLWQIVGDKALSHLVLPTFTPKTLPPLDSENIFEAIEKQDILLYHPFDSFEPVIQFIKMAAADPETLAIRMTLYRAGQKSPIVKALIDAARDGKQVTVLVELKARFDEENNLRWAKALEDAGAHVVYGIPGLKVHAKIAQIIKRKGKKLQSYVHLATGNYNPSTAKIYTDISYFTSKEAFGNDATHFFHFLTGFSTYTKLDTLFMAPVQIKPKLIKLIEKEGREGRNGHIILKANSLVDTDIIKSLYKASQAGCKIDLIIRGICCLKPGIKGVSDNIAVSSIIGKYLEHPRIYYFKNHKVNCFISSADLMPRNLIRRIELMTPVLEEKLAQKIVQILMLQLADNQLRWELREDGNYIKVPLLGKAVNNHEVLEQYVNKIYDKTKKETPDYVSRLASKILKES</sequence>
<feature type="domain" description="Polyphosphate kinase middle" evidence="7">
    <location>
        <begin position="125"/>
        <end position="298"/>
    </location>
</feature>
<dbReference type="InterPro" id="IPR003414">
    <property type="entry name" value="PP_kinase"/>
</dbReference>
<dbReference type="AlphaFoldDB" id="A0A1W1CC22"/>
<name>A0A1W1CC22_9ZZZZ</name>
<dbReference type="InterPro" id="IPR025198">
    <property type="entry name" value="PPK_N_dom"/>
</dbReference>
<reference evidence="11" key="1">
    <citation type="submission" date="2016-10" db="EMBL/GenBank/DDBJ databases">
        <authorList>
            <person name="de Groot N.N."/>
        </authorList>
    </citation>
    <scope>NUCLEOTIDE SEQUENCE</scope>
</reference>
<dbReference type="SUPFAM" id="SSF140356">
    <property type="entry name" value="PPK N-terminal domain-like"/>
    <property type="match status" value="1"/>
</dbReference>
<dbReference type="NCBIfam" id="NF003921">
    <property type="entry name" value="PRK05443.2-2"/>
    <property type="match status" value="1"/>
</dbReference>
<evidence type="ECO:0000256" key="6">
    <source>
        <dbReference type="ARBA" id="ARBA00022840"/>
    </source>
</evidence>
<dbReference type="EC" id="2.7.4.1" evidence="1"/>
<keyword evidence="2" id="KW-0597">Phosphoprotein</keyword>
<dbReference type="Pfam" id="PF13089">
    <property type="entry name" value="PP_kinase_N"/>
    <property type="match status" value="1"/>
</dbReference>
<dbReference type="HAMAP" id="MF_00347">
    <property type="entry name" value="Polyphosphate_kinase"/>
    <property type="match status" value="1"/>
</dbReference>
<dbReference type="PIRSF" id="PIRSF015589">
    <property type="entry name" value="PP_kinase"/>
    <property type="match status" value="1"/>
</dbReference>
<dbReference type="InterPro" id="IPR024953">
    <property type="entry name" value="PP_kinase_middle"/>
</dbReference>
<feature type="domain" description="Polyphosphate kinase C-terminal" evidence="10">
    <location>
        <begin position="324"/>
        <end position="488"/>
    </location>
</feature>
<dbReference type="GO" id="GO:0006799">
    <property type="term" value="P:polyphosphate biosynthetic process"/>
    <property type="evidence" value="ECO:0007669"/>
    <property type="project" value="InterPro"/>
</dbReference>
<dbReference type="Gene3D" id="3.30.870.10">
    <property type="entry name" value="Endonuclease Chain A"/>
    <property type="match status" value="2"/>
</dbReference>
<evidence type="ECO:0000256" key="2">
    <source>
        <dbReference type="ARBA" id="ARBA00022553"/>
    </source>
</evidence>
<dbReference type="EMBL" id="FPHL01000034">
    <property type="protein sequence ID" value="SFV63336.1"/>
    <property type="molecule type" value="Genomic_DNA"/>
</dbReference>
<evidence type="ECO:0000313" key="11">
    <source>
        <dbReference type="EMBL" id="SFV63336.1"/>
    </source>
</evidence>
<keyword evidence="4" id="KW-0547">Nucleotide-binding</keyword>
<dbReference type="SUPFAM" id="SSF143724">
    <property type="entry name" value="PHP14-like"/>
    <property type="match status" value="1"/>
</dbReference>
<dbReference type="CDD" id="cd09168">
    <property type="entry name" value="PLDc_PaPPK1_C2_like"/>
    <property type="match status" value="1"/>
</dbReference>
<dbReference type="NCBIfam" id="TIGR03705">
    <property type="entry name" value="poly_P_kin"/>
    <property type="match status" value="1"/>
</dbReference>
<dbReference type="InterPro" id="IPR041108">
    <property type="entry name" value="PP_kinase_C_1"/>
</dbReference>
<proteinExistence type="inferred from homology"/>
<evidence type="ECO:0000259" key="9">
    <source>
        <dbReference type="Pfam" id="PF13090"/>
    </source>
</evidence>
<dbReference type="InterPro" id="IPR036832">
    <property type="entry name" value="PPK_N_dom_sf"/>
</dbReference>
<dbReference type="NCBIfam" id="NF003917">
    <property type="entry name" value="PRK05443.1-1"/>
    <property type="match status" value="1"/>
</dbReference>
<evidence type="ECO:0000256" key="3">
    <source>
        <dbReference type="ARBA" id="ARBA00022679"/>
    </source>
</evidence>
<evidence type="ECO:0000259" key="10">
    <source>
        <dbReference type="Pfam" id="PF17941"/>
    </source>
</evidence>
<dbReference type="InterPro" id="IPR025200">
    <property type="entry name" value="PPK_C_dom2"/>
</dbReference>
<dbReference type="PANTHER" id="PTHR30218:SF0">
    <property type="entry name" value="POLYPHOSPHATE KINASE"/>
    <property type="match status" value="1"/>
</dbReference>
<dbReference type="Gene3D" id="3.30.1840.10">
    <property type="entry name" value="Polyphosphate kinase middle domain"/>
    <property type="match status" value="1"/>
</dbReference>
<dbReference type="GO" id="GO:0005524">
    <property type="term" value="F:ATP binding"/>
    <property type="evidence" value="ECO:0007669"/>
    <property type="project" value="UniProtKB-KW"/>
</dbReference>
<dbReference type="PANTHER" id="PTHR30218">
    <property type="entry name" value="POLYPHOSPHATE KINASE"/>
    <property type="match status" value="1"/>
</dbReference>
<keyword evidence="3 11" id="KW-0808">Transferase</keyword>
<dbReference type="GO" id="GO:0008976">
    <property type="term" value="F:polyphosphate kinase activity"/>
    <property type="evidence" value="ECO:0007669"/>
    <property type="project" value="UniProtKB-EC"/>
</dbReference>
<protein>
    <recommendedName>
        <fullName evidence="1">ATP-polyphosphate phosphotransferase</fullName>
        <ecNumber evidence="1">2.7.4.1</ecNumber>
    </recommendedName>
</protein>
<keyword evidence="6" id="KW-0067">ATP-binding</keyword>
<keyword evidence="5 11" id="KW-0418">Kinase</keyword>
<dbReference type="NCBIfam" id="NF003924">
    <property type="entry name" value="PRK05443.3-2"/>
    <property type="match status" value="1"/>
</dbReference>
<dbReference type="SUPFAM" id="SSF56024">
    <property type="entry name" value="Phospholipase D/nuclease"/>
    <property type="match status" value="2"/>
</dbReference>
<dbReference type="Gene3D" id="1.20.58.310">
    <property type="entry name" value="Polyphosphate kinase N-terminal domain"/>
    <property type="match status" value="1"/>
</dbReference>
<evidence type="ECO:0000256" key="4">
    <source>
        <dbReference type="ARBA" id="ARBA00022741"/>
    </source>
</evidence>
<dbReference type="CDD" id="cd09165">
    <property type="entry name" value="PLDc_PaPPK1_C1_like"/>
    <property type="match status" value="1"/>
</dbReference>
<dbReference type="GO" id="GO:0009358">
    <property type="term" value="C:polyphosphate kinase complex"/>
    <property type="evidence" value="ECO:0007669"/>
    <property type="project" value="InterPro"/>
</dbReference>
<dbReference type="Pfam" id="PF02503">
    <property type="entry name" value="PP_kinase"/>
    <property type="match status" value="1"/>
</dbReference>
<evidence type="ECO:0000259" key="8">
    <source>
        <dbReference type="Pfam" id="PF13089"/>
    </source>
</evidence>
<feature type="domain" description="Polyphosphate kinase C-terminal" evidence="9">
    <location>
        <begin position="496"/>
        <end position="653"/>
    </location>
</feature>
<feature type="domain" description="Polyphosphate kinase N-terminal" evidence="8">
    <location>
        <begin position="11"/>
        <end position="115"/>
    </location>
</feature>
<evidence type="ECO:0000256" key="1">
    <source>
        <dbReference type="ARBA" id="ARBA00012960"/>
    </source>
</evidence>
<evidence type="ECO:0000259" key="7">
    <source>
        <dbReference type="Pfam" id="PF02503"/>
    </source>
</evidence>
<evidence type="ECO:0000256" key="5">
    <source>
        <dbReference type="ARBA" id="ARBA00022777"/>
    </source>
</evidence>
<gene>
    <name evidence="11" type="ORF">MNB_SV-10-1008</name>
</gene>